<name>A0AAD5M4R6_PYTIN</name>
<feature type="coiled-coil region" evidence="1">
    <location>
        <begin position="600"/>
        <end position="630"/>
    </location>
</feature>
<gene>
    <name evidence="3" type="ORF">P43SY_007942</name>
</gene>
<evidence type="ECO:0000256" key="2">
    <source>
        <dbReference type="SAM" id="MobiDB-lite"/>
    </source>
</evidence>
<dbReference type="EMBL" id="JAKCXM010000393">
    <property type="protein sequence ID" value="KAJ0394657.1"/>
    <property type="molecule type" value="Genomic_DNA"/>
</dbReference>
<accession>A0AAD5M4R6</accession>
<proteinExistence type="predicted"/>
<evidence type="ECO:0000313" key="4">
    <source>
        <dbReference type="Proteomes" id="UP001209570"/>
    </source>
</evidence>
<organism evidence="3 4">
    <name type="scientific">Pythium insidiosum</name>
    <name type="common">Pythiosis disease agent</name>
    <dbReference type="NCBI Taxonomy" id="114742"/>
    <lineage>
        <taxon>Eukaryota</taxon>
        <taxon>Sar</taxon>
        <taxon>Stramenopiles</taxon>
        <taxon>Oomycota</taxon>
        <taxon>Peronosporomycetes</taxon>
        <taxon>Pythiales</taxon>
        <taxon>Pythiaceae</taxon>
        <taxon>Pythium</taxon>
    </lineage>
</organism>
<feature type="compositionally biased region" description="Basic and acidic residues" evidence="2">
    <location>
        <begin position="930"/>
        <end position="950"/>
    </location>
</feature>
<feature type="compositionally biased region" description="Polar residues" evidence="2">
    <location>
        <begin position="797"/>
        <end position="807"/>
    </location>
</feature>
<evidence type="ECO:0000256" key="1">
    <source>
        <dbReference type="SAM" id="Coils"/>
    </source>
</evidence>
<keyword evidence="4" id="KW-1185">Reference proteome</keyword>
<feature type="coiled-coil region" evidence="1">
    <location>
        <begin position="273"/>
        <end position="311"/>
    </location>
</feature>
<sequence>MTTPLQRHADVGGVEQLRFRERDGKPSAYTRLYAQGVDLMVHKDQVYQQFGLHKSPPPPNDPYGFHKQQQQIQQTQAPVLVPVSRRTSSPIVAPNGGADFGMMRRPSVSPIRSDDPQHASHSSASASGTSAPRPALHRRDSKVDRLVEQITVLKNSLGLSDEDLQWKVESTKGNAFLAAEKHLTDAEERYDRLVYEIQLLSATPCDEASTVLVKRLKALIQQTALLASLKPSLAACQQDVVRCKRDLTDARIASELRAAKSRGDPDSSETDETVVAQQQCEAAKDRLLQAQEQLKSELERLNQQLVELGGETDTLAKACDSFQFLTAEIADVSTSLLNILRCIPECTGERLVAFTSLLNILRCIPECTGERLVALCEQGIQVAQQLVGSRAGDLKRKEIELSKTIKDIEVWKTRREQSKEFALETAKRDKEWREANAEDNTRCLCLMRSLVPVDVQQLSVEAIIERAASHGVLYTYDLAAYIKQNRLLHWLVTHEVDIARDNFLAIDSAPWFLNFTTYDITELRAVAKVLPETPFDFDKDGKKNDWRRQFMEHIRLLVQQQRGETIKAGWDPARGTRADVPLRPLTDKQQLNPVYRYPTDDEINARIEKYESQQRRLEQKREKLTALETQSIPTAKSESEDLQRLVGKAALIELRDKAKHNYQTLCKTRDALRSEIDHGTRQWAAMTPSYDQYLDEVKRIRLLDENVRATRIGGPFPEDVEIRPRERAAFKKLTAEEEAEARRAELSQAIARRDQELNEAPASDTQQSPPGEVSSGSDDSITTSEAVSRKPTDEPSETNQQEPPSHRSSFRRVKSLKVSVEVLRFLQNDFCSPQRAKSNNVLLGAPKTTDGTKADGPAGRQLRASLLRQQSDVTTAKSRREPAPSPNEPPKPKSKAVAALLQREQSSSGADERSESSARPAPVVPNFLAELKKRAGECRDLNRDDVRQPT</sequence>
<feature type="region of interest" description="Disordered" evidence="2">
    <location>
        <begin position="757"/>
        <end position="812"/>
    </location>
</feature>
<feature type="compositionally biased region" description="Polar residues" evidence="2">
    <location>
        <begin position="763"/>
        <end position="786"/>
    </location>
</feature>
<keyword evidence="1" id="KW-0175">Coiled coil</keyword>
<feature type="region of interest" description="Disordered" evidence="2">
    <location>
        <begin position="834"/>
        <end position="950"/>
    </location>
</feature>
<dbReference type="AlphaFoldDB" id="A0AAD5M4R6"/>
<dbReference type="Proteomes" id="UP001209570">
    <property type="component" value="Unassembled WGS sequence"/>
</dbReference>
<feature type="compositionally biased region" description="Polar residues" evidence="2">
    <location>
        <begin position="867"/>
        <end position="876"/>
    </location>
</feature>
<comment type="caution">
    <text evidence="3">The sequence shown here is derived from an EMBL/GenBank/DDBJ whole genome shotgun (WGS) entry which is preliminary data.</text>
</comment>
<protein>
    <submittedName>
        <fullName evidence="3">Uncharacterized protein</fullName>
    </submittedName>
</protein>
<feature type="region of interest" description="Disordered" evidence="2">
    <location>
        <begin position="89"/>
        <end position="141"/>
    </location>
</feature>
<feature type="compositionally biased region" description="Low complexity" evidence="2">
    <location>
        <begin position="119"/>
        <end position="131"/>
    </location>
</feature>
<evidence type="ECO:0000313" key="3">
    <source>
        <dbReference type="EMBL" id="KAJ0394657.1"/>
    </source>
</evidence>
<reference evidence="3" key="1">
    <citation type="submission" date="2021-12" db="EMBL/GenBank/DDBJ databases">
        <title>Prjna785345.</title>
        <authorList>
            <person name="Rujirawat T."/>
            <person name="Krajaejun T."/>
        </authorList>
    </citation>
    <scope>NUCLEOTIDE SEQUENCE</scope>
    <source>
        <strain evidence="3">Pi057C3</strain>
    </source>
</reference>